<proteinExistence type="predicted"/>
<accession>A0ABS3W968</accession>
<name>A0ABS3W968_9BACL</name>
<dbReference type="EMBL" id="JAGGDJ010000005">
    <property type="protein sequence ID" value="MBO7744843.1"/>
    <property type="molecule type" value="Genomic_DNA"/>
</dbReference>
<dbReference type="RefSeq" id="WP_208847765.1">
    <property type="nucleotide sequence ID" value="NZ_JAGGDJ010000005.1"/>
</dbReference>
<protein>
    <submittedName>
        <fullName evidence="2">Uncharacterized protein</fullName>
    </submittedName>
</protein>
<keyword evidence="3" id="KW-1185">Reference proteome</keyword>
<dbReference type="Proteomes" id="UP000670947">
    <property type="component" value="Unassembled WGS sequence"/>
</dbReference>
<organism evidence="2 3">
    <name type="scientific">Paenibacillus artemisiicola</name>
    <dbReference type="NCBI Taxonomy" id="1172618"/>
    <lineage>
        <taxon>Bacteria</taxon>
        <taxon>Bacillati</taxon>
        <taxon>Bacillota</taxon>
        <taxon>Bacilli</taxon>
        <taxon>Bacillales</taxon>
        <taxon>Paenibacillaceae</taxon>
        <taxon>Paenibacillus</taxon>
    </lineage>
</organism>
<gene>
    <name evidence="2" type="ORF">I8J29_11585</name>
</gene>
<reference evidence="2 3" key="1">
    <citation type="submission" date="2021-03" db="EMBL/GenBank/DDBJ databases">
        <title>Paenibacillus artemisicola MWE-103 whole genome sequence.</title>
        <authorList>
            <person name="Ham Y.J."/>
        </authorList>
    </citation>
    <scope>NUCLEOTIDE SEQUENCE [LARGE SCALE GENOMIC DNA]</scope>
    <source>
        <strain evidence="2 3">MWE-103</strain>
    </source>
</reference>
<evidence type="ECO:0000313" key="3">
    <source>
        <dbReference type="Proteomes" id="UP000670947"/>
    </source>
</evidence>
<comment type="caution">
    <text evidence="2">The sequence shown here is derived from an EMBL/GenBank/DDBJ whole genome shotgun (WGS) entry which is preliminary data.</text>
</comment>
<feature type="compositionally biased region" description="Basic and acidic residues" evidence="1">
    <location>
        <begin position="1"/>
        <end position="19"/>
    </location>
</feature>
<feature type="region of interest" description="Disordered" evidence="1">
    <location>
        <begin position="1"/>
        <end position="69"/>
    </location>
</feature>
<evidence type="ECO:0000313" key="2">
    <source>
        <dbReference type="EMBL" id="MBO7744843.1"/>
    </source>
</evidence>
<feature type="compositionally biased region" description="Low complexity" evidence="1">
    <location>
        <begin position="32"/>
        <end position="47"/>
    </location>
</feature>
<sequence length="86" mass="8577">MAEKQADGRGEASRSEAGRDAGFGAPSGEQAGGAAPRASGRADGAPPSGEAVEGGHSAIGPEGAAPEWRGFYRAVRDAVLGMRPEK</sequence>
<evidence type="ECO:0000256" key="1">
    <source>
        <dbReference type="SAM" id="MobiDB-lite"/>
    </source>
</evidence>